<evidence type="ECO:0000313" key="6">
    <source>
        <dbReference type="Proteomes" id="UP000516235"/>
    </source>
</evidence>
<keyword evidence="1" id="KW-0175">Coiled coil</keyword>
<evidence type="ECO:0000256" key="2">
    <source>
        <dbReference type="SAM" id="MobiDB-lite"/>
    </source>
</evidence>
<dbReference type="Proteomes" id="UP000516235">
    <property type="component" value="Chromosome"/>
</dbReference>
<feature type="transmembrane region" description="Helical" evidence="3">
    <location>
        <begin position="86"/>
        <end position="108"/>
    </location>
</feature>
<keyword evidence="3" id="KW-0812">Transmembrane</keyword>
<feature type="transmembrane region" description="Helical" evidence="3">
    <location>
        <begin position="56"/>
        <end position="80"/>
    </location>
</feature>
<dbReference type="EMBL" id="CP061032">
    <property type="protein sequence ID" value="QNP90035.1"/>
    <property type="molecule type" value="Genomic_DNA"/>
</dbReference>
<gene>
    <name evidence="4" type="ORF">H7348_02870</name>
    <name evidence="5" type="ORF">IAU68_10325</name>
</gene>
<dbReference type="EMBL" id="JACMYE010000002">
    <property type="protein sequence ID" value="MBC3178265.1"/>
    <property type="molecule type" value="Genomic_DNA"/>
</dbReference>
<proteinExistence type="predicted"/>
<evidence type="ECO:0000256" key="3">
    <source>
        <dbReference type="SAM" id="Phobius"/>
    </source>
</evidence>
<protein>
    <submittedName>
        <fullName evidence="5">DUF1542 domain-containing protein</fullName>
    </submittedName>
</protein>
<keyword evidence="7" id="KW-1185">Reference proteome</keyword>
<name>A0A7H0JYB9_9CORY</name>
<evidence type="ECO:0000256" key="1">
    <source>
        <dbReference type="SAM" id="Coils"/>
    </source>
</evidence>
<dbReference type="Proteomes" id="UP000642876">
    <property type="component" value="Unassembled WGS sequence"/>
</dbReference>
<feature type="coiled-coil region" evidence="1">
    <location>
        <begin position="177"/>
        <end position="204"/>
    </location>
</feature>
<reference evidence="6 7" key="1">
    <citation type="submission" date="2020-08" db="EMBL/GenBank/DDBJ databases">
        <title>novel species in genus Corynebacterium.</title>
        <authorList>
            <person name="Zhang G."/>
        </authorList>
    </citation>
    <scope>NUCLEOTIDE SEQUENCE [LARGE SCALE GENOMIC DNA]</scope>
    <source>
        <strain evidence="6 7">zg-917</strain>
        <strain evidence="5">Zg-917</strain>
    </source>
</reference>
<dbReference type="KEGG" id="cluj:IAU68_10325"/>
<feature type="transmembrane region" description="Helical" evidence="3">
    <location>
        <begin position="233"/>
        <end position="254"/>
    </location>
</feature>
<feature type="region of interest" description="Disordered" evidence="2">
    <location>
        <begin position="1"/>
        <end position="27"/>
    </location>
</feature>
<evidence type="ECO:0000313" key="4">
    <source>
        <dbReference type="EMBL" id="MBC3178265.1"/>
    </source>
</evidence>
<dbReference type="RefSeq" id="WP_171193801.1">
    <property type="nucleotide sequence ID" value="NZ_CP061032.1"/>
</dbReference>
<dbReference type="AlphaFoldDB" id="A0A7H0JYB9"/>
<accession>A0A7H0JYB9</accession>
<keyword evidence="3" id="KW-0472">Membrane</keyword>
<sequence length="269" mass="27224">MTSPQNPRRERAARPATSSTAVRAEQVADDDQHIGQEAWVGTDSTDVSTGNVSWGAIFAGVVTFLAIMILLGIGAAAMGLQGSTGLATGIFALISLAVAFAAAGYVSGALGVRAGLFHGLGTWATSLIASLILAGWLGASVLGGLGSILGTAADATGSAVGGAADAAGQYASENVSEGEARDAANQAEDAINDARDQVTQEDIDNAKQQANEAWEDAKQTADEVSDDAAVGTWWTFAGLLIGAVISAFCGAAGARSVLNRDEKQVVTRR</sequence>
<organism evidence="5 6">
    <name type="scientific">Corynebacterium lujinxingii</name>
    <dbReference type="NCBI Taxonomy" id="2763010"/>
    <lineage>
        <taxon>Bacteria</taxon>
        <taxon>Bacillati</taxon>
        <taxon>Actinomycetota</taxon>
        <taxon>Actinomycetes</taxon>
        <taxon>Mycobacteriales</taxon>
        <taxon>Corynebacteriaceae</taxon>
        <taxon>Corynebacterium</taxon>
    </lineage>
</organism>
<evidence type="ECO:0000313" key="5">
    <source>
        <dbReference type="EMBL" id="QNP90035.1"/>
    </source>
</evidence>
<feature type="transmembrane region" description="Helical" evidence="3">
    <location>
        <begin position="120"/>
        <end position="139"/>
    </location>
</feature>
<keyword evidence="3" id="KW-1133">Transmembrane helix</keyword>
<evidence type="ECO:0000313" key="7">
    <source>
        <dbReference type="Proteomes" id="UP000642876"/>
    </source>
</evidence>